<evidence type="ECO:0000313" key="2">
    <source>
        <dbReference type="Proteomes" id="UP000187203"/>
    </source>
</evidence>
<reference evidence="2" key="1">
    <citation type="submission" date="2013-09" db="EMBL/GenBank/DDBJ databases">
        <title>Corchorus olitorius genome sequencing.</title>
        <authorList>
            <person name="Alam M."/>
            <person name="Haque M.S."/>
            <person name="Islam M.S."/>
            <person name="Emdad E.M."/>
            <person name="Islam M.M."/>
            <person name="Ahmed B."/>
            <person name="Halim A."/>
            <person name="Hossen Q.M.M."/>
            <person name="Hossain M.Z."/>
            <person name="Ahmed R."/>
            <person name="Khan M.M."/>
            <person name="Islam R."/>
            <person name="Rashid M.M."/>
            <person name="Khan S.A."/>
            <person name="Rahman M.S."/>
            <person name="Alam M."/>
            <person name="Yahiya A.S."/>
            <person name="Khan M.S."/>
            <person name="Azam M.S."/>
            <person name="Haque T."/>
            <person name="Lashkar M.Z.H."/>
            <person name="Akhand A.I."/>
            <person name="Morshed G."/>
            <person name="Roy S."/>
            <person name="Uddin K.S."/>
            <person name="Rabeya T."/>
            <person name="Hossain A.S."/>
            <person name="Chowdhury A."/>
            <person name="Snigdha A.R."/>
            <person name="Mortoza M.S."/>
            <person name="Matin S.A."/>
            <person name="Hoque S.M.E."/>
            <person name="Islam M.K."/>
            <person name="Roy D.K."/>
            <person name="Haider R."/>
            <person name="Moosa M.M."/>
            <person name="Elias S.M."/>
            <person name="Hasan A.M."/>
            <person name="Jahan S."/>
            <person name="Shafiuddin M."/>
            <person name="Mahmood N."/>
            <person name="Shommy N.S."/>
        </authorList>
    </citation>
    <scope>NUCLEOTIDE SEQUENCE [LARGE SCALE GENOMIC DNA]</scope>
    <source>
        <strain evidence="2">cv. O-4</strain>
    </source>
</reference>
<gene>
    <name evidence="1" type="ORF">COLO4_35461</name>
</gene>
<comment type="caution">
    <text evidence="1">The sequence shown here is derived from an EMBL/GenBank/DDBJ whole genome shotgun (WGS) entry which is preliminary data.</text>
</comment>
<dbReference type="EMBL" id="AWUE01022607">
    <property type="protein sequence ID" value="OMO57263.1"/>
    <property type="molecule type" value="Genomic_DNA"/>
</dbReference>
<dbReference type="Proteomes" id="UP000187203">
    <property type="component" value="Unassembled WGS sequence"/>
</dbReference>
<evidence type="ECO:0008006" key="3">
    <source>
        <dbReference type="Google" id="ProtNLM"/>
    </source>
</evidence>
<keyword evidence="2" id="KW-1185">Reference proteome</keyword>
<accession>A0A1R3GGQ7</accession>
<name>A0A1R3GGQ7_9ROSI</name>
<sequence length="281" mass="32075">MAGHQLNGHNNEHLPDINDLLPITRRLIRTLQGLLRVGYPYAVLQNSNEIRRRPVMREVTILIFALYKYNHRDQPYDVDVVRRWLGLTEDVIPSEVQPDRPQVINVGIENTITEITLHSNEKTPISVMGNNIFQAHFSLTVNPHMFTGNIRYDLIVTTGQEVVPCPLLYDRDSWGRMIQPPSLSVLAYNASGVAASPVRDYISSITNWYRPHLLFITDTRLPSTEAQEFANLLHYNLVTTMDSIRDAGGVWILSRPNSIIVQLTAETETQIKFNMQAMMAR</sequence>
<proteinExistence type="predicted"/>
<organism evidence="1 2">
    <name type="scientific">Corchorus olitorius</name>
    <dbReference type="NCBI Taxonomy" id="93759"/>
    <lineage>
        <taxon>Eukaryota</taxon>
        <taxon>Viridiplantae</taxon>
        <taxon>Streptophyta</taxon>
        <taxon>Embryophyta</taxon>
        <taxon>Tracheophyta</taxon>
        <taxon>Spermatophyta</taxon>
        <taxon>Magnoliopsida</taxon>
        <taxon>eudicotyledons</taxon>
        <taxon>Gunneridae</taxon>
        <taxon>Pentapetalae</taxon>
        <taxon>rosids</taxon>
        <taxon>malvids</taxon>
        <taxon>Malvales</taxon>
        <taxon>Malvaceae</taxon>
        <taxon>Grewioideae</taxon>
        <taxon>Apeibeae</taxon>
        <taxon>Corchorus</taxon>
    </lineage>
</organism>
<protein>
    <recommendedName>
        <fullName evidence="3">Endonuclease/exonuclease/phosphatase</fullName>
    </recommendedName>
</protein>
<evidence type="ECO:0000313" key="1">
    <source>
        <dbReference type="EMBL" id="OMO57263.1"/>
    </source>
</evidence>
<dbReference type="AlphaFoldDB" id="A0A1R3GGQ7"/>